<evidence type="ECO:0000313" key="2">
    <source>
        <dbReference type="Proteomes" id="UP000217258"/>
    </source>
</evidence>
<protein>
    <submittedName>
        <fullName evidence="1">Uncharacterized protein</fullName>
    </submittedName>
</protein>
<dbReference type="EMBL" id="CP011030">
    <property type="protein sequence ID" value="ATC90654.1"/>
    <property type="molecule type" value="Genomic_DNA"/>
</dbReference>
<keyword evidence="2" id="KW-1185">Reference proteome</keyword>
<gene>
    <name evidence="1" type="ORF">PISS_a1768</name>
</gene>
<evidence type="ECO:0000313" key="1">
    <source>
        <dbReference type="EMBL" id="ATC90654.1"/>
    </source>
</evidence>
<name>A0ABN5C0X6_9GAMM</name>
<accession>A0ABN5C0X6</accession>
<reference evidence="1 2" key="1">
    <citation type="submission" date="2015-06" db="EMBL/GenBank/DDBJ databases">
        <authorList>
            <person name="Xie B.-B."/>
            <person name="Rong J.-C."/>
            <person name="Qin Q.-L."/>
            <person name="Zhang Y.-Z."/>
        </authorList>
    </citation>
    <scope>NUCLEOTIDE SEQUENCE [LARGE SCALE GENOMIC DNA]</scope>
    <source>
        <strain evidence="1 2">KMM 3549</strain>
    </source>
</reference>
<organism evidence="1 2">
    <name type="scientific">Pseudoalteromonas issachenkonii</name>
    <dbReference type="NCBI Taxonomy" id="152297"/>
    <lineage>
        <taxon>Bacteria</taxon>
        <taxon>Pseudomonadati</taxon>
        <taxon>Pseudomonadota</taxon>
        <taxon>Gammaproteobacteria</taxon>
        <taxon>Alteromonadales</taxon>
        <taxon>Pseudoalteromonadaceae</taxon>
        <taxon>Pseudoalteromonas</taxon>
    </lineage>
</organism>
<dbReference type="Proteomes" id="UP000217258">
    <property type="component" value="Chromosome I"/>
</dbReference>
<proteinExistence type="predicted"/>
<sequence>MHSLVLKAAQRTKPRFVTLNKKTNLRVGFLLSLSKSL</sequence>